<dbReference type="InterPro" id="IPR013785">
    <property type="entry name" value="Aldolase_TIM"/>
</dbReference>
<dbReference type="InterPro" id="IPR009334">
    <property type="entry name" value="DUF993"/>
</dbReference>
<gene>
    <name evidence="1" type="ORF">CEV32_1866</name>
</gene>
<evidence type="ECO:0000313" key="1">
    <source>
        <dbReference type="EMBL" id="OYR09436.1"/>
    </source>
</evidence>
<dbReference type="AlphaFoldDB" id="A0A256F3Z9"/>
<dbReference type="Gene3D" id="3.20.20.70">
    <property type="entry name" value="Aldolase class I"/>
    <property type="match status" value="1"/>
</dbReference>
<organism evidence="1 2">
    <name type="scientific">Brucella rhizosphaerae</name>
    <dbReference type="NCBI Taxonomy" id="571254"/>
    <lineage>
        <taxon>Bacteria</taxon>
        <taxon>Pseudomonadati</taxon>
        <taxon>Pseudomonadota</taxon>
        <taxon>Alphaproteobacteria</taxon>
        <taxon>Hyphomicrobiales</taxon>
        <taxon>Brucellaceae</taxon>
        <taxon>Brucella/Ochrobactrum group</taxon>
        <taxon>Brucella</taxon>
    </lineage>
</organism>
<accession>A0A256F3Z9</accession>
<protein>
    <recommendedName>
        <fullName evidence="3">Dihydrodipicolinate synthase family protein</fullName>
    </recommendedName>
</protein>
<keyword evidence="2" id="KW-1185">Reference proteome</keyword>
<proteinExistence type="predicted"/>
<evidence type="ECO:0008006" key="3">
    <source>
        <dbReference type="Google" id="ProtNLM"/>
    </source>
</evidence>
<sequence>MVLPFADGSLKPHRLIGTPTPRPASTPRFNRIAYAAAHVVSDPLKDTRPWNSSLIDWDATMAFRHHLWSLGFQIAEAMDTSQRGMGLDWTGAQELIRRSLAEAKTVPGADLASGAGTDHLDPAEAKELDDIIKAYETQAEFIEKHGGRFILMASRALARIARSPDDYARVYGHILTHAREKVVLHWLGDMFDPQLKGYWGSTKFEDALETVISIIKANRDKVEGIKISLLEERYEIALRNRLPEGVLCFTGDDFNYAPLIEGDGQKHSHALLGIFDAVAPQASAALVALAEGDNARFRAIIEPTVPLSRKIFEAPTQYYKAGVVFLAWLNGHQSHFTMPAGMQSARGIVHYADIFRLSDEANVLANPDMAIARMRQLLAVYGVK</sequence>
<dbReference type="Proteomes" id="UP000216345">
    <property type="component" value="Unassembled WGS sequence"/>
</dbReference>
<name>A0A256F3Z9_9HYPH</name>
<reference evidence="1 2" key="1">
    <citation type="submission" date="2017-07" db="EMBL/GenBank/DDBJ databases">
        <title>Phylogenetic study on the rhizospheric bacterium Ochrobactrum sp. A44.</title>
        <authorList>
            <person name="Krzyzanowska D.M."/>
            <person name="Ossowicki A."/>
            <person name="Rajewska M."/>
            <person name="Maciag T."/>
            <person name="Kaczynski Z."/>
            <person name="Czerwicka M."/>
            <person name="Jafra S."/>
        </authorList>
    </citation>
    <scope>NUCLEOTIDE SEQUENCE [LARGE SCALE GENOMIC DNA]</scope>
    <source>
        <strain evidence="1 2">PR17</strain>
    </source>
</reference>
<evidence type="ECO:0000313" key="2">
    <source>
        <dbReference type="Proteomes" id="UP000216345"/>
    </source>
</evidence>
<dbReference type="SUPFAM" id="SSF51569">
    <property type="entry name" value="Aldolase"/>
    <property type="match status" value="1"/>
</dbReference>
<dbReference type="EMBL" id="NNRK01000034">
    <property type="protein sequence ID" value="OYR09436.1"/>
    <property type="molecule type" value="Genomic_DNA"/>
</dbReference>
<comment type="caution">
    <text evidence="1">The sequence shown here is derived from an EMBL/GenBank/DDBJ whole genome shotgun (WGS) entry which is preliminary data.</text>
</comment>
<dbReference type="Pfam" id="PF06187">
    <property type="entry name" value="DUF993"/>
    <property type="match status" value="1"/>
</dbReference>